<feature type="transmembrane region" description="Helical" evidence="8">
    <location>
        <begin position="125"/>
        <end position="149"/>
    </location>
</feature>
<protein>
    <submittedName>
        <fullName evidence="10">MotA/TolQ/ExbB proton channel family protein</fullName>
    </submittedName>
</protein>
<dbReference type="GO" id="GO:0017038">
    <property type="term" value="P:protein import"/>
    <property type="evidence" value="ECO:0007669"/>
    <property type="project" value="TreeGrafter"/>
</dbReference>
<accession>A0A832WBP5</accession>
<feature type="domain" description="MotA/TolQ/ExbB proton channel" evidence="9">
    <location>
        <begin position="102"/>
        <end position="180"/>
    </location>
</feature>
<dbReference type="EMBL" id="DUJU01000180">
    <property type="protein sequence ID" value="HIH95435.1"/>
    <property type="molecule type" value="Genomic_DNA"/>
</dbReference>
<sequence>MSLEGPLFGIMYTFSAALLYPVVIVLMLSVLASLILIGEFLSEYAKRHRDIRKLEDDCKELGKTVKNLEFPEAAKALREIRQNFMVTSFSRDAAPFIEQRYFSAIEKLAAEYEIGMSKQLEKTKILATISPMLGLMGTLIPLGPALIGLSQGDIATLANNLMIAFATTVVGLFAGSVGYVLTQVRRRWYWEDLSDIDYILNVLEENFKVVSGNSTGNGNWQINEQVLFRVADEKMKDEMKAEMMEETNEKKQTLPADRAPGGPGRSEPVDGSC</sequence>
<evidence type="ECO:0000313" key="11">
    <source>
        <dbReference type="Proteomes" id="UP000600774"/>
    </source>
</evidence>
<keyword evidence="6" id="KW-0813">Transport</keyword>
<name>A0A832WBP5_9EURY</name>
<feature type="compositionally biased region" description="Basic and acidic residues" evidence="7">
    <location>
        <begin position="241"/>
        <end position="252"/>
    </location>
</feature>
<keyword evidence="2" id="KW-1003">Cell membrane</keyword>
<keyword evidence="6" id="KW-0653">Protein transport</keyword>
<dbReference type="AlphaFoldDB" id="A0A832WBP5"/>
<dbReference type="GeneID" id="1476320"/>
<organism evidence="10 11">
    <name type="scientific">Methanosarcina acetivorans</name>
    <dbReference type="NCBI Taxonomy" id="2214"/>
    <lineage>
        <taxon>Archaea</taxon>
        <taxon>Methanobacteriati</taxon>
        <taxon>Methanobacteriota</taxon>
        <taxon>Stenosarchaea group</taxon>
        <taxon>Methanomicrobia</taxon>
        <taxon>Methanosarcinales</taxon>
        <taxon>Methanosarcinaceae</taxon>
        <taxon>Methanosarcina</taxon>
    </lineage>
</organism>
<keyword evidence="4 8" id="KW-1133">Transmembrane helix</keyword>
<dbReference type="PANTHER" id="PTHR30625">
    <property type="entry name" value="PROTEIN TOLQ"/>
    <property type="match status" value="1"/>
</dbReference>
<comment type="similarity">
    <text evidence="6">Belongs to the exbB/tolQ family.</text>
</comment>
<evidence type="ECO:0000313" key="10">
    <source>
        <dbReference type="EMBL" id="HIH95435.1"/>
    </source>
</evidence>
<reference evidence="10" key="1">
    <citation type="journal article" date="2020" name="bioRxiv">
        <title>A rank-normalized archaeal taxonomy based on genome phylogeny resolves widespread incomplete and uneven classifications.</title>
        <authorList>
            <person name="Rinke C."/>
            <person name="Chuvochina M."/>
            <person name="Mussig A.J."/>
            <person name="Chaumeil P.-A."/>
            <person name="Waite D.W."/>
            <person name="Whitman W.B."/>
            <person name="Parks D.H."/>
            <person name="Hugenholtz P."/>
        </authorList>
    </citation>
    <scope>NUCLEOTIDE SEQUENCE</scope>
    <source>
        <strain evidence="10">UBA8876</strain>
    </source>
</reference>
<gene>
    <name evidence="10" type="ORF">HA338_15880</name>
</gene>
<evidence type="ECO:0000259" key="9">
    <source>
        <dbReference type="Pfam" id="PF01618"/>
    </source>
</evidence>
<feature type="region of interest" description="Disordered" evidence="7">
    <location>
        <begin position="241"/>
        <end position="273"/>
    </location>
</feature>
<evidence type="ECO:0000256" key="4">
    <source>
        <dbReference type="ARBA" id="ARBA00022989"/>
    </source>
</evidence>
<evidence type="ECO:0000256" key="3">
    <source>
        <dbReference type="ARBA" id="ARBA00022692"/>
    </source>
</evidence>
<dbReference type="InterPro" id="IPR050790">
    <property type="entry name" value="ExbB/TolQ_transport"/>
</dbReference>
<dbReference type="RefSeq" id="WP_011024304.1">
    <property type="nucleotide sequence ID" value="NZ_DUJU01000180.1"/>
</dbReference>
<feature type="transmembrane region" description="Helical" evidence="8">
    <location>
        <begin position="161"/>
        <end position="181"/>
    </location>
</feature>
<keyword evidence="5 8" id="KW-0472">Membrane</keyword>
<evidence type="ECO:0000256" key="1">
    <source>
        <dbReference type="ARBA" id="ARBA00004651"/>
    </source>
</evidence>
<evidence type="ECO:0000256" key="8">
    <source>
        <dbReference type="SAM" id="Phobius"/>
    </source>
</evidence>
<keyword evidence="3 8" id="KW-0812">Transmembrane</keyword>
<comment type="caution">
    <text evidence="10">The sequence shown here is derived from an EMBL/GenBank/DDBJ whole genome shotgun (WGS) entry which is preliminary data.</text>
</comment>
<dbReference type="Pfam" id="PF01618">
    <property type="entry name" value="MotA_ExbB"/>
    <property type="match status" value="1"/>
</dbReference>
<dbReference type="GO" id="GO:0005886">
    <property type="term" value="C:plasma membrane"/>
    <property type="evidence" value="ECO:0007669"/>
    <property type="project" value="UniProtKB-SubCell"/>
</dbReference>
<evidence type="ECO:0000256" key="6">
    <source>
        <dbReference type="RuleBase" id="RU004057"/>
    </source>
</evidence>
<dbReference type="InterPro" id="IPR002898">
    <property type="entry name" value="MotA_ExbB_proton_chnl"/>
</dbReference>
<evidence type="ECO:0000256" key="2">
    <source>
        <dbReference type="ARBA" id="ARBA00022475"/>
    </source>
</evidence>
<dbReference type="OMA" id="IREYSHR"/>
<dbReference type="Proteomes" id="UP000600774">
    <property type="component" value="Unassembled WGS sequence"/>
</dbReference>
<comment type="subcellular location">
    <subcellularLocation>
        <location evidence="1">Cell membrane</location>
        <topology evidence="1">Multi-pass membrane protein</topology>
    </subcellularLocation>
    <subcellularLocation>
        <location evidence="6">Membrane</location>
        <topology evidence="6">Multi-pass membrane protein</topology>
    </subcellularLocation>
</comment>
<evidence type="ECO:0000256" key="5">
    <source>
        <dbReference type="ARBA" id="ARBA00023136"/>
    </source>
</evidence>
<evidence type="ECO:0000256" key="7">
    <source>
        <dbReference type="SAM" id="MobiDB-lite"/>
    </source>
</evidence>
<proteinExistence type="inferred from homology"/>
<feature type="transmembrane region" description="Helical" evidence="8">
    <location>
        <begin position="12"/>
        <end position="37"/>
    </location>
</feature>
<dbReference type="PANTHER" id="PTHR30625:SF3">
    <property type="entry name" value="TOL-PAL SYSTEM PROTEIN TOLQ"/>
    <property type="match status" value="1"/>
</dbReference>